<dbReference type="Proteomes" id="UP001152523">
    <property type="component" value="Unassembled WGS sequence"/>
</dbReference>
<dbReference type="EMBL" id="CAMAPF010000115">
    <property type="protein sequence ID" value="CAH9102371.1"/>
    <property type="molecule type" value="Genomic_DNA"/>
</dbReference>
<dbReference type="EMBL" id="CAMAPF010000932">
    <property type="protein sequence ID" value="CAH9123866.1"/>
    <property type="molecule type" value="Genomic_DNA"/>
</dbReference>
<dbReference type="AlphaFoldDB" id="A0AAV0DIE0"/>
<evidence type="ECO:0000313" key="2">
    <source>
        <dbReference type="EMBL" id="CAH9123866.1"/>
    </source>
</evidence>
<keyword evidence="3" id="KW-1185">Reference proteome</keyword>
<accession>A0AAV0DIE0</accession>
<evidence type="ECO:0000313" key="1">
    <source>
        <dbReference type="EMBL" id="CAH9102371.1"/>
    </source>
</evidence>
<protein>
    <submittedName>
        <fullName evidence="1">Uncharacterized protein</fullName>
    </submittedName>
</protein>
<organism evidence="1 3">
    <name type="scientific">Cuscuta epithymum</name>
    <dbReference type="NCBI Taxonomy" id="186058"/>
    <lineage>
        <taxon>Eukaryota</taxon>
        <taxon>Viridiplantae</taxon>
        <taxon>Streptophyta</taxon>
        <taxon>Embryophyta</taxon>
        <taxon>Tracheophyta</taxon>
        <taxon>Spermatophyta</taxon>
        <taxon>Magnoliopsida</taxon>
        <taxon>eudicotyledons</taxon>
        <taxon>Gunneridae</taxon>
        <taxon>Pentapetalae</taxon>
        <taxon>asterids</taxon>
        <taxon>lamiids</taxon>
        <taxon>Solanales</taxon>
        <taxon>Convolvulaceae</taxon>
        <taxon>Cuscuteae</taxon>
        <taxon>Cuscuta</taxon>
        <taxon>Cuscuta subgen. Cuscuta</taxon>
    </lineage>
</organism>
<proteinExistence type="predicted"/>
<sequence>MVFPSKRPRIFFRSTSGGWTMRTLEHMQIIKRTADER</sequence>
<evidence type="ECO:0000313" key="3">
    <source>
        <dbReference type="Proteomes" id="UP001152523"/>
    </source>
</evidence>
<comment type="caution">
    <text evidence="1">The sequence shown here is derived from an EMBL/GenBank/DDBJ whole genome shotgun (WGS) entry which is preliminary data.</text>
</comment>
<name>A0AAV0DIE0_9ASTE</name>
<reference evidence="1" key="1">
    <citation type="submission" date="2022-07" db="EMBL/GenBank/DDBJ databases">
        <authorList>
            <person name="Macas J."/>
            <person name="Novak P."/>
            <person name="Neumann P."/>
        </authorList>
    </citation>
    <scope>NUCLEOTIDE SEQUENCE</scope>
</reference>
<gene>
    <name evidence="1" type="ORF">CEPIT_LOCUS15994</name>
    <name evidence="2" type="ORF">CEPIT_LOCUS25556</name>
</gene>